<proteinExistence type="predicted"/>
<feature type="compositionally biased region" description="Basic and acidic residues" evidence="1">
    <location>
        <begin position="18"/>
        <end position="27"/>
    </location>
</feature>
<evidence type="ECO:0000256" key="1">
    <source>
        <dbReference type="SAM" id="MobiDB-lite"/>
    </source>
</evidence>
<evidence type="ECO:0000313" key="3">
    <source>
        <dbReference type="EMBL" id="CAE8656787.1"/>
    </source>
</evidence>
<dbReference type="EMBL" id="CAJNNW010014569">
    <property type="protein sequence ID" value="CAE8656787.1"/>
    <property type="molecule type" value="Genomic_DNA"/>
</dbReference>
<dbReference type="EMBL" id="CAJNNV010032487">
    <property type="protein sequence ID" value="CAE8640110.1"/>
    <property type="molecule type" value="Genomic_DNA"/>
</dbReference>
<feature type="region of interest" description="Disordered" evidence="1">
    <location>
        <begin position="1"/>
        <end position="30"/>
    </location>
</feature>
<name>A0A813HPL8_POLGL</name>
<protein>
    <submittedName>
        <fullName evidence="2">Uncharacterized protein</fullName>
    </submittedName>
</protein>
<dbReference type="OrthoDB" id="427462at2759"/>
<dbReference type="AlphaFoldDB" id="A0A813HPL8"/>
<dbReference type="Proteomes" id="UP000654075">
    <property type="component" value="Unassembled WGS sequence"/>
</dbReference>
<sequence>MASLAASSDAPHGRKRPAVADHEGERASKRRRLGQASVLCMRELFRAVVNDGDISEDNRIVLQNVGVLLSQVDGKTWVNFSDTQGLQELAPQQLRHLRPFLDKVAQELKARETEVLSDSHSGEQLDCLELIDVPWADGITARELLACCSPDEEVNLSSRYVWWLEKVIRVLPSKYMLKSRVRQLVNYYHIQTFIPTEIKAEARAAPVARAEAACFGWWWVKVLLICSRCCLGVGRSCLRRSRGAAAAMSSSVAAVVVSAAAAVVALLSRLSAVLPLRNEPVWPVLRLFLAVLLQGQVKKLLELIVLIARLRVILCLASCNDVFGYVFAPFVFIAQKVLGWNEGSWLLGCTCDSSRQLSLLSWAPVRASEGLIWVLTLVRFLPSIPGLQVMATIIEPSVHMLQLLQPMVSFLLDLLFSIGFAEGLAMVVQSVDSHAQHKLVWLSMNVARTLRERSLVPSLGSVEMGSSNSGFQEAAAGTASGLGSEDVAMHASAESAPIAVPEWSEDGAWTLFDAQ</sequence>
<dbReference type="Proteomes" id="UP000626109">
    <property type="component" value="Unassembled WGS sequence"/>
</dbReference>
<reference evidence="2" key="1">
    <citation type="submission" date="2021-02" db="EMBL/GenBank/DDBJ databases">
        <authorList>
            <person name="Dougan E. K."/>
            <person name="Rhodes N."/>
            <person name="Thang M."/>
            <person name="Chan C."/>
        </authorList>
    </citation>
    <scope>NUCLEOTIDE SEQUENCE</scope>
</reference>
<evidence type="ECO:0000313" key="2">
    <source>
        <dbReference type="EMBL" id="CAE8640110.1"/>
    </source>
</evidence>
<accession>A0A813HPL8</accession>
<keyword evidence="4" id="KW-1185">Reference proteome</keyword>
<evidence type="ECO:0000313" key="4">
    <source>
        <dbReference type="Proteomes" id="UP000654075"/>
    </source>
</evidence>
<comment type="caution">
    <text evidence="2">The sequence shown here is derived from an EMBL/GenBank/DDBJ whole genome shotgun (WGS) entry which is preliminary data.</text>
</comment>
<organism evidence="2 4">
    <name type="scientific">Polarella glacialis</name>
    <name type="common">Dinoflagellate</name>
    <dbReference type="NCBI Taxonomy" id="89957"/>
    <lineage>
        <taxon>Eukaryota</taxon>
        <taxon>Sar</taxon>
        <taxon>Alveolata</taxon>
        <taxon>Dinophyceae</taxon>
        <taxon>Suessiales</taxon>
        <taxon>Suessiaceae</taxon>
        <taxon>Polarella</taxon>
    </lineage>
</organism>
<gene>
    <name evidence="2" type="ORF">PGLA1383_LOCUS55051</name>
    <name evidence="3" type="ORF">PGLA2088_LOCUS12381</name>
</gene>